<dbReference type="AlphaFoldDB" id="A0A1H6C0J9"/>
<dbReference type="Proteomes" id="UP000236752">
    <property type="component" value="Unassembled WGS sequence"/>
</dbReference>
<dbReference type="RefSeq" id="WP_103911971.1">
    <property type="nucleotide sequence ID" value="NZ_FNUZ01000011.1"/>
</dbReference>
<organism evidence="1 2">
    <name type="scientific">Thalassococcus halodurans</name>
    <dbReference type="NCBI Taxonomy" id="373675"/>
    <lineage>
        <taxon>Bacteria</taxon>
        <taxon>Pseudomonadati</taxon>
        <taxon>Pseudomonadota</taxon>
        <taxon>Alphaproteobacteria</taxon>
        <taxon>Rhodobacterales</taxon>
        <taxon>Roseobacteraceae</taxon>
        <taxon>Thalassococcus</taxon>
    </lineage>
</organism>
<dbReference type="Pfam" id="PF12915">
    <property type="entry name" value="DUF3833"/>
    <property type="match status" value="1"/>
</dbReference>
<evidence type="ECO:0008006" key="3">
    <source>
        <dbReference type="Google" id="ProtNLM"/>
    </source>
</evidence>
<keyword evidence="2" id="KW-1185">Reference proteome</keyword>
<dbReference type="EMBL" id="FNUZ01000011">
    <property type="protein sequence ID" value="SEG65916.1"/>
    <property type="molecule type" value="Genomic_DNA"/>
</dbReference>
<sequence>MSWVIGALFGLVFFLILAVLRDRFLSFRGQVPDDYSDDATDFDLKTCLNGPMLCEGIIYGPTGRVVSRFVAKFDIEWTGDHGVMRESFRYDSGETQDRVWELDLKEDGSFSASADDVEGGGSGTVCGGAVQLAYRLRLPKDAGGYLLNVTDWMYLTHNGTIMNRSQFRKFGVKVAELVATIRKEPAT</sequence>
<proteinExistence type="predicted"/>
<gene>
    <name evidence="1" type="ORF">SAMN04488045_3885</name>
</gene>
<dbReference type="OrthoDB" id="5296954at2"/>
<dbReference type="InterPro" id="IPR024409">
    <property type="entry name" value="DUF3833"/>
</dbReference>
<evidence type="ECO:0000313" key="1">
    <source>
        <dbReference type="EMBL" id="SEG65916.1"/>
    </source>
</evidence>
<evidence type="ECO:0000313" key="2">
    <source>
        <dbReference type="Proteomes" id="UP000236752"/>
    </source>
</evidence>
<accession>A0A1H6C0J9</accession>
<reference evidence="1 2" key="1">
    <citation type="submission" date="2016-10" db="EMBL/GenBank/DDBJ databases">
        <authorList>
            <person name="de Groot N.N."/>
        </authorList>
    </citation>
    <scope>NUCLEOTIDE SEQUENCE [LARGE SCALE GENOMIC DNA]</scope>
    <source>
        <strain evidence="1 2">DSM 26915</strain>
    </source>
</reference>
<name>A0A1H6C0J9_9RHOB</name>
<protein>
    <recommendedName>
        <fullName evidence="3">DUF3833 domain-containing protein</fullName>
    </recommendedName>
</protein>